<organism evidence="2 3">
    <name type="scientific">Haloprofundus marisrubri</name>
    <dbReference type="NCBI Taxonomy" id="1514971"/>
    <lineage>
        <taxon>Archaea</taxon>
        <taxon>Methanobacteriati</taxon>
        <taxon>Methanobacteriota</taxon>
        <taxon>Stenosarchaea group</taxon>
        <taxon>Halobacteria</taxon>
        <taxon>Halobacteriales</taxon>
        <taxon>Haloferacaceae</taxon>
        <taxon>Haloprofundus</taxon>
    </lineage>
</organism>
<feature type="transmembrane region" description="Helical" evidence="1">
    <location>
        <begin position="71"/>
        <end position="90"/>
    </location>
</feature>
<protein>
    <submittedName>
        <fullName evidence="2">Uncharacterized protein</fullName>
    </submittedName>
</protein>
<evidence type="ECO:0000313" key="2">
    <source>
        <dbReference type="EMBL" id="KTG08992.1"/>
    </source>
</evidence>
<evidence type="ECO:0000313" key="3">
    <source>
        <dbReference type="Proteomes" id="UP000054387"/>
    </source>
</evidence>
<name>A0A0W1R707_9EURY</name>
<evidence type="ECO:0000256" key="1">
    <source>
        <dbReference type="SAM" id="Phobius"/>
    </source>
</evidence>
<feature type="transmembrane region" description="Helical" evidence="1">
    <location>
        <begin position="114"/>
        <end position="132"/>
    </location>
</feature>
<keyword evidence="1" id="KW-0812">Transmembrane</keyword>
<keyword evidence="1" id="KW-1133">Transmembrane helix</keyword>
<dbReference type="EMBL" id="LOPU01000029">
    <property type="protein sequence ID" value="KTG08992.1"/>
    <property type="molecule type" value="Genomic_DNA"/>
</dbReference>
<dbReference type="Proteomes" id="UP000054387">
    <property type="component" value="Unassembled WGS sequence"/>
</dbReference>
<accession>A0A0W1R707</accession>
<gene>
    <name evidence="2" type="ORF">AUR64_14395</name>
</gene>
<dbReference type="RefSeq" id="WP_058582144.1">
    <property type="nucleotide sequence ID" value="NZ_LOPU01000029.1"/>
</dbReference>
<dbReference type="AlphaFoldDB" id="A0A0W1R707"/>
<sequence>MDVGLVFAALIPVLLLVGVFGRSRVTRFWKNLFTAESSEDFSNYQYLVVGGLFLSISLFGLFFYFEGNLAIAILFAGLGAPGLLPIYVSLRDILLGDPSPGEGNGPFSISHDQLAVLLLLFVGIWIGAIWIAV</sequence>
<keyword evidence="1" id="KW-0472">Membrane</keyword>
<proteinExistence type="predicted"/>
<comment type="caution">
    <text evidence="2">The sequence shown here is derived from an EMBL/GenBank/DDBJ whole genome shotgun (WGS) entry which is preliminary data.</text>
</comment>
<feature type="transmembrane region" description="Helical" evidence="1">
    <location>
        <begin position="45"/>
        <end position="64"/>
    </location>
</feature>
<keyword evidence="3" id="KW-1185">Reference proteome</keyword>
<reference evidence="2 3" key="1">
    <citation type="submission" date="2015-12" db="EMBL/GenBank/DDBJ databases">
        <title>Haloprofundus marisrubri gen. nov., sp. nov., an extremely halophilic archaeon isolated from the Discovery deep brine-seawater interface in the Red Sea.</title>
        <authorList>
            <person name="Zhang G."/>
            <person name="Stingl U."/>
            <person name="Rashid M."/>
        </authorList>
    </citation>
    <scope>NUCLEOTIDE SEQUENCE [LARGE SCALE GENOMIC DNA]</scope>
    <source>
        <strain evidence="2 3">SB9</strain>
    </source>
</reference>